<name>A0A377J436_9HELI</name>
<dbReference type="PANTHER" id="PTHR36842">
    <property type="entry name" value="PROTEIN TOLB HOMOLOG"/>
    <property type="match status" value="1"/>
</dbReference>
<protein>
    <submittedName>
        <fullName evidence="3">Protein tolB</fullName>
    </submittedName>
</protein>
<dbReference type="RefSeq" id="WP_115011507.1">
    <property type="nucleotide sequence ID" value="NZ_UGHV01000001.1"/>
</dbReference>
<sequence length="417" mass="46677">MRSFFGIMVLISGLFSADATIDIVKSGQKTPKVEIGYVASGESLLAKKIYKILLGDLSVSGHFDPVDGSIYAQDTIDFGAYRAKKIDLVGIVRVIKENKILKVSLLFYDNNSSSLKINKTYQLTDSALYPFVAHKMAIDINSYIKAPTIAWMNRYVVYAQYTGSGQANIVLGDYTLTYNRTIVTGGLNIFPKWVDSTQKEIYFTKYLLRPTIIKYNIQTGSSEQIIASDGMAAVSDVSRDGQKILVTLAPKHQSDIYLYNVANKELTQLTKYSGIDVSGYFIDNERSMVFVSDRSGYANIYSKRLDIDAPAEQVVYHGRNNNSITAYGDYVAYSSRESDNEFGANTFNIYLISTKTDYIRRLTAIGNNQMPRFSKDGGSVMFLKHTSGQTALGVIRLDYNKSYLFPLNRASIQSFDW</sequence>
<dbReference type="SUPFAM" id="SSF69304">
    <property type="entry name" value="Tricorn protease N-terminal domain"/>
    <property type="match status" value="1"/>
</dbReference>
<organism evidence="3 4">
    <name type="scientific">Helicobacter canis</name>
    <dbReference type="NCBI Taxonomy" id="29419"/>
    <lineage>
        <taxon>Bacteria</taxon>
        <taxon>Pseudomonadati</taxon>
        <taxon>Campylobacterota</taxon>
        <taxon>Epsilonproteobacteria</taxon>
        <taxon>Campylobacterales</taxon>
        <taxon>Helicobacteraceae</taxon>
        <taxon>Helicobacter</taxon>
    </lineage>
</organism>
<dbReference type="PANTHER" id="PTHR36842:SF1">
    <property type="entry name" value="PROTEIN TOLB"/>
    <property type="match status" value="1"/>
</dbReference>
<proteinExistence type="inferred from homology"/>
<comment type="similarity">
    <text evidence="1">Belongs to the TolB family.</text>
</comment>
<dbReference type="Pfam" id="PF04052">
    <property type="entry name" value="TolB_N"/>
    <property type="match status" value="1"/>
</dbReference>
<dbReference type="EMBL" id="UGHV01000001">
    <property type="protein sequence ID" value="STO97257.1"/>
    <property type="molecule type" value="Genomic_DNA"/>
</dbReference>
<dbReference type="Pfam" id="PF07676">
    <property type="entry name" value="PD40"/>
    <property type="match status" value="1"/>
</dbReference>
<evidence type="ECO:0000256" key="1">
    <source>
        <dbReference type="ARBA" id="ARBA00009820"/>
    </source>
</evidence>
<dbReference type="GO" id="GO:0042597">
    <property type="term" value="C:periplasmic space"/>
    <property type="evidence" value="ECO:0007669"/>
    <property type="project" value="InterPro"/>
</dbReference>
<dbReference type="Gene3D" id="3.40.50.10070">
    <property type="entry name" value="TolB, N-terminal domain"/>
    <property type="match status" value="1"/>
</dbReference>
<dbReference type="InterPro" id="IPR007195">
    <property type="entry name" value="TolB_N"/>
</dbReference>
<dbReference type="Proteomes" id="UP000254841">
    <property type="component" value="Unassembled WGS sequence"/>
</dbReference>
<dbReference type="Gene3D" id="2.120.10.30">
    <property type="entry name" value="TolB, C-terminal domain"/>
    <property type="match status" value="1"/>
</dbReference>
<reference evidence="3 4" key="1">
    <citation type="submission" date="2018-06" db="EMBL/GenBank/DDBJ databases">
        <authorList>
            <consortium name="Pathogen Informatics"/>
            <person name="Doyle S."/>
        </authorList>
    </citation>
    <scope>NUCLEOTIDE SEQUENCE [LARGE SCALE GENOMIC DNA]</scope>
    <source>
        <strain evidence="3 4">NCTC12410</strain>
    </source>
</reference>
<dbReference type="AlphaFoldDB" id="A0A377J436"/>
<evidence type="ECO:0000313" key="3">
    <source>
        <dbReference type="EMBL" id="STO97257.1"/>
    </source>
</evidence>
<feature type="domain" description="TolB N-terminal" evidence="2">
    <location>
        <begin position="20"/>
        <end position="109"/>
    </location>
</feature>
<dbReference type="GO" id="GO:0015031">
    <property type="term" value="P:protein transport"/>
    <property type="evidence" value="ECO:0007669"/>
    <property type="project" value="InterPro"/>
</dbReference>
<dbReference type="SUPFAM" id="SSF52964">
    <property type="entry name" value="TolB, N-terminal domain"/>
    <property type="match status" value="1"/>
</dbReference>
<evidence type="ECO:0000313" key="4">
    <source>
        <dbReference type="Proteomes" id="UP000254841"/>
    </source>
</evidence>
<dbReference type="NCBIfam" id="NF003124">
    <property type="entry name" value="PRK04043.1"/>
    <property type="match status" value="1"/>
</dbReference>
<dbReference type="InterPro" id="IPR011042">
    <property type="entry name" value="6-blade_b-propeller_TolB-like"/>
</dbReference>
<gene>
    <name evidence="3" type="primary">tolB</name>
    <name evidence="3" type="ORF">NCTC12410_01082</name>
</gene>
<evidence type="ECO:0000259" key="2">
    <source>
        <dbReference type="Pfam" id="PF04052"/>
    </source>
</evidence>
<dbReference type="OrthoDB" id="9815657at2"/>
<dbReference type="InterPro" id="IPR011659">
    <property type="entry name" value="WD40"/>
</dbReference>
<accession>A0A377J436</accession>